<dbReference type="EMBL" id="CP023692">
    <property type="protein sequence ID" value="QEV43823.1"/>
    <property type="molecule type" value="Genomic_DNA"/>
</dbReference>
<evidence type="ECO:0000313" key="2">
    <source>
        <dbReference type="EMBL" id="QEV43823.1"/>
    </source>
</evidence>
<feature type="compositionally biased region" description="Basic and acidic residues" evidence="1">
    <location>
        <begin position="1"/>
        <end position="10"/>
    </location>
</feature>
<protein>
    <submittedName>
        <fullName evidence="2">Uncharacterized protein</fullName>
    </submittedName>
</protein>
<dbReference type="AlphaFoldDB" id="A0A5J6J0V4"/>
<feature type="compositionally biased region" description="Basic and acidic residues" evidence="1">
    <location>
        <begin position="25"/>
        <end position="41"/>
    </location>
</feature>
<dbReference type="Pfam" id="PF07392">
    <property type="entry name" value="P19Arf_N"/>
    <property type="match status" value="1"/>
</dbReference>
<dbReference type="GO" id="GO:0051726">
    <property type="term" value="P:regulation of cell cycle"/>
    <property type="evidence" value="ECO:0007669"/>
    <property type="project" value="InterPro"/>
</dbReference>
<dbReference type="GO" id="GO:0008285">
    <property type="term" value="P:negative regulation of cell population proliferation"/>
    <property type="evidence" value="ECO:0007669"/>
    <property type="project" value="InterPro"/>
</dbReference>
<accession>A0A5J6J0V4</accession>
<evidence type="ECO:0000256" key="1">
    <source>
        <dbReference type="SAM" id="MobiDB-lite"/>
    </source>
</evidence>
<feature type="region of interest" description="Disordered" evidence="1">
    <location>
        <begin position="142"/>
        <end position="171"/>
    </location>
</feature>
<feature type="region of interest" description="Disordered" evidence="1">
    <location>
        <begin position="85"/>
        <end position="122"/>
    </location>
</feature>
<sequence>MVYVEPDRGGLRRRLAGPLASGEGVRTRDGRGADQGREGRGDAQSTSLRGPARPVVCRPAHDHRLSEDVAAGRRTALVRDLRCDPPRRAGVQGARRVPRRGSVRGDVRPDPVTVELRRGGGPPRARVVVRHVAGAARGVTASGAEGGAHQTPVGWSGKYGMSPRRATSYGF</sequence>
<reference evidence="2 3" key="1">
    <citation type="submission" date="2017-09" db="EMBL/GenBank/DDBJ databases">
        <authorList>
            <person name="Lee N."/>
            <person name="Cho B.-K."/>
        </authorList>
    </citation>
    <scope>NUCLEOTIDE SEQUENCE [LARGE SCALE GENOMIC DNA]</scope>
    <source>
        <strain evidence="2 3">ATCC 27476</strain>
    </source>
</reference>
<gene>
    <name evidence="2" type="ORF">CP980_00895</name>
</gene>
<proteinExistence type="predicted"/>
<evidence type="ECO:0000313" key="3">
    <source>
        <dbReference type="Proteomes" id="UP000325563"/>
    </source>
</evidence>
<feature type="region of interest" description="Disordered" evidence="1">
    <location>
        <begin position="1"/>
        <end position="55"/>
    </location>
</feature>
<organism evidence="2 3">
    <name type="scientific">Streptomyces vinaceus</name>
    <dbReference type="NCBI Taxonomy" id="1960"/>
    <lineage>
        <taxon>Bacteria</taxon>
        <taxon>Bacillati</taxon>
        <taxon>Actinomycetota</taxon>
        <taxon>Actinomycetes</taxon>
        <taxon>Kitasatosporales</taxon>
        <taxon>Streptomycetaceae</taxon>
        <taxon>Streptomyces</taxon>
    </lineage>
</organism>
<dbReference type="InterPro" id="IPR010868">
    <property type="entry name" value="Tumor_suppres_ARF"/>
</dbReference>
<dbReference type="KEGG" id="svn:CP980_00895"/>
<dbReference type="Proteomes" id="UP000325563">
    <property type="component" value="Chromosome"/>
</dbReference>
<name>A0A5J6J0V4_STRVI</name>
<keyword evidence="3" id="KW-1185">Reference proteome</keyword>